<evidence type="ECO:0000313" key="1">
    <source>
        <dbReference type="Proteomes" id="UP000887540"/>
    </source>
</evidence>
<reference evidence="2" key="1">
    <citation type="submission" date="2022-11" db="UniProtKB">
        <authorList>
            <consortium name="WormBaseParasite"/>
        </authorList>
    </citation>
    <scope>IDENTIFICATION</scope>
</reference>
<dbReference type="WBParaSite" id="ACRNAN_scaffold13882.g26557.t1">
    <property type="protein sequence ID" value="ACRNAN_scaffold13882.g26557.t1"/>
    <property type="gene ID" value="ACRNAN_scaffold13882.g26557"/>
</dbReference>
<protein>
    <submittedName>
        <fullName evidence="2">Uncharacterized protein</fullName>
    </submittedName>
</protein>
<organism evidence="1 2">
    <name type="scientific">Acrobeloides nanus</name>
    <dbReference type="NCBI Taxonomy" id="290746"/>
    <lineage>
        <taxon>Eukaryota</taxon>
        <taxon>Metazoa</taxon>
        <taxon>Ecdysozoa</taxon>
        <taxon>Nematoda</taxon>
        <taxon>Chromadorea</taxon>
        <taxon>Rhabditida</taxon>
        <taxon>Tylenchina</taxon>
        <taxon>Cephalobomorpha</taxon>
        <taxon>Cephaloboidea</taxon>
        <taxon>Cephalobidae</taxon>
        <taxon>Acrobeloides</taxon>
    </lineage>
</organism>
<dbReference type="AlphaFoldDB" id="A0A914CRY1"/>
<name>A0A914CRY1_9BILA</name>
<proteinExistence type="predicted"/>
<sequence>MATQALTETGRMDIQLMTIHKIAYPLILKQEVGTTPAVIHNNVLFVSCMLNALFIQSSLYYQLNFCENPELE</sequence>
<dbReference type="Proteomes" id="UP000887540">
    <property type="component" value="Unplaced"/>
</dbReference>
<keyword evidence="1" id="KW-1185">Reference proteome</keyword>
<evidence type="ECO:0000313" key="2">
    <source>
        <dbReference type="WBParaSite" id="ACRNAN_scaffold13882.g26557.t1"/>
    </source>
</evidence>
<accession>A0A914CRY1</accession>